<dbReference type="OrthoDB" id="8735401at2759"/>
<dbReference type="AlphaFoldDB" id="A0A183ICW8"/>
<name>A0A183ICW8_9BILA</name>
<dbReference type="Proteomes" id="UP000270296">
    <property type="component" value="Unassembled WGS sequence"/>
</dbReference>
<proteinExistence type="predicted"/>
<dbReference type="Pfam" id="PF06031">
    <property type="entry name" value="SERTA"/>
    <property type="match status" value="1"/>
</dbReference>
<accession>A0A183ICW8</accession>
<evidence type="ECO:0000313" key="2">
    <source>
        <dbReference type="EMBL" id="VDO94407.1"/>
    </source>
</evidence>
<dbReference type="InterPro" id="IPR009263">
    <property type="entry name" value="SERTA_dom"/>
</dbReference>
<sequence length="190" mass="21639">MWNRSFSLVDSGSEIYETMDMSETYMYSDFSSDYTMPPPPPPKVPQPEVKKQEIVHLCLYKLQTLAQQQRDTSLRKSVLISNTLRLLQNEMLSRRYNQLPAPTSQGDLDAMEWSLHMADNNDSSYCTGLGSVDSVAEEEIADEDDEELDKKIWSMFPEGDQTNVEIVPDAWFENTPSLPSGKCNEAKVIQ</sequence>
<gene>
    <name evidence="2" type="ORF">SBAD_LOCUS1462</name>
</gene>
<reference evidence="2 3" key="2">
    <citation type="submission" date="2018-11" db="EMBL/GenBank/DDBJ databases">
        <authorList>
            <consortium name="Pathogen Informatics"/>
        </authorList>
    </citation>
    <scope>NUCLEOTIDE SEQUENCE [LARGE SCALE GENOMIC DNA]</scope>
</reference>
<evidence type="ECO:0000313" key="3">
    <source>
        <dbReference type="Proteomes" id="UP000270296"/>
    </source>
</evidence>
<organism evidence="4">
    <name type="scientific">Soboliphyme baturini</name>
    <dbReference type="NCBI Taxonomy" id="241478"/>
    <lineage>
        <taxon>Eukaryota</taxon>
        <taxon>Metazoa</taxon>
        <taxon>Ecdysozoa</taxon>
        <taxon>Nematoda</taxon>
        <taxon>Enoplea</taxon>
        <taxon>Dorylaimia</taxon>
        <taxon>Dioctophymatida</taxon>
        <taxon>Dioctophymatoidea</taxon>
        <taxon>Soboliphymatidae</taxon>
        <taxon>Soboliphyme</taxon>
    </lineage>
</organism>
<reference evidence="4" key="1">
    <citation type="submission" date="2016-06" db="UniProtKB">
        <authorList>
            <consortium name="WormBaseParasite"/>
        </authorList>
    </citation>
    <scope>IDENTIFICATION</scope>
</reference>
<evidence type="ECO:0000313" key="4">
    <source>
        <dbReference type="WBParaSite" id="SBAD_0000152401-mRNA-1"/>
    </source>
</evidence>
<keyword evidence="3" id="KW-1185">Reference proteome</keyword>
<protein>
    <submittedName>
        <fullName evidence="4">SERTA domain-containing protein</fullName>
    </submittedName>
</protein>
<dbReference type="PROSITE" id="PS51053">
    <property type="entry name" value="SERTA"/>
    <property type="match status" value="1"/>
</dbReference>
<feature type="domain" description="SERTA" evidence="1">
    <location>
        <begin position="47"/>
        <end position="95"/>
    </location>
</feature>
<dbReference type="WBParaSite" id="SBAD_0000152401-mRNA-1">
    <property type="protein sequence ID" value="SBAD_0000152401-mRNA-1"/>
    <property type="gene ID" value="SBAD_0000152401"/>
</dbReference>
<dbReference type="EMBL" id="UZAM01006833">
    <property type="protein sequence ID" value="VDO94407.1"/>
    <property type="molecule type" value="Genomic_DNA"/>
</dbReference>
<evidence type="ECO:0000259" key="1">
    <source>
        <dbReference type="PROSITE" id="PS51053"/>
    </source>
</evidence>